<feature type="region of interest" description="Disordered" evidence="1">
    <location>
        <begin position="165"/>
        <end position="187"/>
    </location>
</feature>
<feature type="region of interest" description="Disordered" evidence="1">
    <location>
        <begin position="36"/>
        <end position="58"/>
    </location>
</feature>
<protein>
    <submittedName>
        <fullName evidence="2">Uncharacterized protein</fullName>
    </submittedName>
</protein>
<organism evidence="2 3">
    <name type="scientific">Laccaria amethystina LaAM-08-1</name>
    <dbReference type="NCBI Taxonomy" id="1095629"/>
    <lineage>
        <taxon>Eukaryota</taxon>
        <taxon>Fungi</taxon>
        <taxon>Dikarya</taxon>
        <taxon>Basidiomycota</taxon>
        <taxon>Agaricomycotina</taxon>
        <taxon>Agaricomycetes</taxon>
        <taxon>Agaricomycetidae</taxon>
        <taxon>Agaricales</taxon>
        <taxon>Agaricineae</taxon>
        <taxon>Hydnangiaceae</taxon>
        <taxon>Laccaria</taxon>
    </lineage>
</organism>
<evidence type="ECO:0000256" key="1">
    <source>
        <dbReference type="SAM" id="MobiDB-lite"/>
    </source>
</evidence>
<accession>A0A0C9X1J9</accession>
<reference evidence="2 3" key="1">
    <citation type="submission" date="2014-04" db="EMBL/GenBank/DDBJ databases">
        <authorList>
            <consortium name="DOE Joint Genome Institute"/>
            <person name="Kuo A."/>
            <person name="Kohler A."/>
            <person name="Nagy L.G."/>
            <person name="Floudas D."/>
            <person name="Copeland A."/>
            <person name="Barry K.W."/>
            <person name="Cichocki N."/>
            <person name="Veneault-Fourrey C."/>
            <person name="LaButti K."/>
            <person name="Lindquist E.A."/>
            <person name="Lipzen A."/>
            <person name="Lundell T."/>
            <person name="Morin E."/>
            <person name="Murat C."/>
            <person name="Sun H."/>
            <person name="Tunlid A."/>
            <person name="Henrissat B."/>
            <person name="Grigoriev I.V."/>
            <person name="Hibbett D.S."/>
            <person name="Martin F."/>
            <person name="Nordberg H.P."/>
            <person name="Cantor M.N."/>
            <person name="Hua S.X."/>
        </authorList>
    </citation>
    <scope>NUCLEOTIDE SEQUENCE [LARGE SCALE GENOMIC DNA]</scope>
    <source>
        <strain evidence="2 3">LaAM-08-1</strain>
    </source>
</reference>
<keyword evidence="3" id="KW-1185">Reference proteome</keyword>
<reference evidence="3" key="2">
    <citation type="submission" date="2015-01" db="EMBL/GenBank/DDBJ databases">
        <title>Evolutionary Origins and Diversification of the Mycorrhizal Mutualists.</title>
        <authorList>
            <consortium name="DOE Joint Genome Institute"/>
            <consortium name="Mycorrhizal Genomics Consortium"/>
            <person name="Kohler A."/>
            <person name="Kuo A."/>
            <person name="Nagy L.G."/>
            <person name="Floudas D."/>
            <person name="Copeland A."/>
            <person name="Barry K.W."/>
            <person name="Cichocki N."/>
            <person name="Veneault-Fourrey C."/>
            <person name="LaButti K."/>
            <person name="Lindquist E.A."/>
            <person name="Lipzen A."/>
            <person name="Lundell T."/>
            <person name="Morin E."/>
            <person name="Murat C."/>
            <person name="Riley R."/>
            <person name="Ohm R."/>
            <person name="Sun H."/>
            <person name="Tunlid A."/>
            <person name="Henrissat B."/>
            <person name="Grigoriev I.V."/>
            <person name="Hibbett D.S."/>
            <person name="Martin F."/>
        </authorList>
    </citation>
    <scope>NUCLEOTIDE SEQUENCE [LARGE SCALE GENOMIC DNA]</scope>
    <source>
        <strain evidence="3">LaAM-08-1</strain>
    </source>
</reference>
<proteinExistence type="predicted"/>
<evidence type="ECO:0000313" key="3">
    <source>
        <dbReference type="Proteomes" id="UP000054477"/>
    </source>
</evidence>
<gene>
    <name evidence="2" type="ORF">K443DRAFT_11564</name>
</gene>
<dbReference type="HOGENOM" id="CLU_1053967_0_0_1"/>
<dbReference type="AlphaFoldDB" id="A0A0C9X1J9"/>
<feature type="compositionally biased region" description="Polar residues" evidence="1">
    <location>
        <begin position="49"/>
        <end position="58"/>
    </location>
</feature>
<name>A0A0C9X1J9_9AGAR</name>
<sequence>MGFGLLSCSHHRDQTSSSPHFSSSSACVNPLSRKGGYHPSAADERSKRNTQSRAGTPSFRSHHLMFASSGWVTPPSSMRSWALVDDPFLASIWLSSAKRAYPSTSLASGFSYFIAFERMHADGAVQHNKYPLRHWAPTQALKERWETYKHLPTCDWRGESLRRRDSRRVSVANTEPSSLEAEDPLSTPNDFFPADQSQCKFPTCSHASAKTTYTNGSEFTKTRLMVAPAQRIVRSTTPAPAELHPEVRANLEGTREVVLELVFR</sequence>
<evidence type="ECO:0000313" key="2">
    <source>
        <dbReference type="EMBL" id="KIJ95163.1"/>
    </source>
</evidence>
<dbReference type="EMBL" id="KN838765">
    <property type="protein sequence ID" value="KIJ95163.1"/>
    <property type="molecule type" value="Genomic_DNA"/>
</dbReference>
<dbReference type="Proteomes" id="UP000054477">
    <property type="component" value="Unassembled WGS sequence"/>
</dbReference>